<feature type="compositionally biased region" description="Gly residues" evidence="4">
    <location>
        <begin position="255"/>
        <end position="296"/>
    </location>
</feature>
<feature type="region of interest" description="Disordered" evidence="4">
    <location>
        <begin position="248"/>
        <end position="338"/>
    </location>
</feature>
<dbReference type="OrthoDB" id="424402at2759"/>
<reference evidence="6 7" key="1">
    <citation type="journal article" date="2013" name="Curr. Biol.">
        <title>The Genome of the Foraminiferan Reticulomyxa filosa.</title>
        <authorList>
            <person name="Glockner G."/>
            <person name="Hulsmann N."/>
            <person name="Schleicher M."/>
            <person name="Noegel A.A."/>
            <person name="Eichinger L."/>
            <person name="Gallinger C."/>
            <person name="Pawlowski J."/>
            <person name="Sierra R."/>
            <person name="Euteneuer U."/>
            <person name="Pillet L."/>
            <person name="Moustafa A."/>
            <person name="Platzer M."/>
            <person name="Groth M."/>
            <person name="Szafranski K."/>
            <person name="Schliwa M."/>
        </authorList>
    </citation>
    <scope>NUCLEOTIDE SEQUENCE [LARGE SCALE GENOMIC DNA]</scope>
</reference>
<organism evidence="6 7">
    <name type="scientific">Reticulomyxa filosa</name>
    <dbReference type="NCBI Taxonomy" id="46433"/>
    <lineage>
        <taxon>Eukaryota</taxon>
        <taxon>Sar</taxon>
        <taxon>Rhizaria</taxon>
        <taxon>Retaria</taxon>
        <taxon>Foraminifera</taxon>
        <taxon>Monothalamids</taxon>
        <taxon>Reticulomyxidae</taxon>
        <taxon>Reticulomyxa</taxon>
    </lineage>
</organism>
<gene>
    <name evidence="6" type="ORF">RFI_12147</name>
</gene>
<comment type="similarity">
    <text evidence="2">Belongs to the histone-like Alba family.</text>
</comment>
<evidence type="ECO:0000256" key="1">
    <source>
        <dbReference type="ARBA" id="ARBA00004123"/>
    </source>
</evidence>
<evidence type="ECO:0000313" key="7">
    <source>
        <dbReference type="Proteomes" id="UP000023152"/>
    </source>
</evidence>
<feature type="compositionally biased region" description="Basic residues" evidence="4">
    <location>
        <begin position="188"/>
        <end position="201"/>
    </location>
</feature>
<evidence type="ECO:0000259" key="5">
    <source>
        <dbReference type="Pfam" id="PF01918"/>
    </source>
</evidence>
<sequence>MAQPEPTFIDNMQTKYRRKPNPSDQPSIEENEVRITTQVVTTHVFLVNTNTSGGAGGIGVGASGGTGGSQQGNEEKANLDQRGDVLNTSNKQFDTIVLKATGQAIYSAVTTAEVVKRRIADLHQVTSLDTLEMIDVWEPLEEGLKEVKTTRRVASITIKLSRKPLEEESHAVGYQEPIPAESIGGRGRGTRGGRGRGRGRGRGFSGRGGRGSGFGGGGRSAGFGGGGYGVSGGGGAAIDPGYGAGGPIRPSAGRAAGGPGRATGGFGGRGGRGVGGSTGFGGPAGGGGGGRAGRAGRTGRGRGGRAGRAFHGTAMGRPIGPGNPAVTRHYENVDESNQ</sequence>
<dbReference type="InterPro" id="IPR036882">
    <property type="entry name" value="Alba-like_dom_sf"/>
</dbReference>
<dbReference type="Gene3D" id="3.30.110.20">
    <property type="entry name" value="Alba-like domain"/>
    <property type="match status" value="1"/>
</dbReference>
<evidence type="ECO:0000256" key="3">
    <source>
        <dbReference type="ARBA" id="ARBA00023242"/>
    </source>
</evidence>
<name>X6NI25_RETFI</name>
<comment type="subcellular location">
    <subcellularLocation>
        <location evidence="1">Nucleus</location>
    </subcellularLocation>
</comment>
<keyword evidence="7" id="KW-1185">Reference proteome</keyword>
<feature type="region of interest" description="Disordered" evidence="4">
    <location>
        <begin position="1"/>
        <end position="29"/>
    </location>
</feature>
<dbReference type="Pfam" id="PF01918">
    <property type="entry name" value="Alba"/>
    <property type="match status" value="1"/>
</dbReference>
<dbReference type="EMBL" id="ASPP01008811">
    <property type="protein sequence ID" value="ETO24997.1"/>
    <property type="molecule type" value="Genomic_DNA"/>
</dbReference>
<evidence type="ECO:0000256" key="2">
    <source>
        <dbReference type="ARBA" id="ARBA00008018"/>
    </source>
</evidence>
<dbReference type="InterPro" id="IPR002775">
    <property type="entry name" value="DNA/RNA-bd_Alba-like"/>
</dbReference>
<protein>
    <recommendedName>
        <fullName evidence="5">DNA/RNA-binding protein Alba-like domain-containing protein</fullName>
    </recommendedName>
</protein>
<evidence type="ECO:0000256" key="4">
    <source>
        <dbReference type="SAM" id="MobiDB-lite"/>
    </source>
</evidence>
<feature type="region of interest" description="Disordered" evidence="4">
    <location>
        <begin position="175"/>
        <end position="221"/>
    </location>
</feature>
<dbReference type="SUPFAM" id="SSF82704">
    <property type="entry name" value="AlbA-like"/>
    <property type="match status" value="1"/>
</dbReference>
<dbReference type="Proteomes" id="UP000023152">
    <property type="component" value="Unassembled WGS sequence"/>
</dbReference>
<evidence type="ECO:0000313" key="6">
    <source>
        <dbReference type="EMBL" id="ETO24997.1"/>
    </source>
</evidence>
<dbReference type="AlphaFoldDB" id="X6NI25"/>
<accession>X6NI25</accession>
<dbReference type="PANTHER" id="PTHR13516:SF4">
    <property type="entry name" value="FI09323P"/>
    <property type="match status" value="1"/>
</dbReference>
<dbReference type="PANTHER" id="PTHR13516">
    <property type="entry name" value="RIBONUCLEASE P SUBUNIT P25"/>
    <property type="match status" value="1"/>
</dbReference>
<comment type="caution">
    <text evidence="6">The sequence shown here is derived from an EMBL/GenBank/DDBJ whole genome shotgun (WGS) entry which is preliminary data.</text>
</comment>
<feature type="domain" description="DNA/RNA-binding protein Alba-like" evidence="5">
    <location>
        <begin position="90"/>
        <end position="129"/>
    </location>
</feature>
<dbReference type="InterPro" id="IPR051958">
    <property type="entry name" value="Alba-like_NAB"/>
</dbReference>
<feature type="compositionally biased region" description="Gly residues" evidence="4">
    <location>
        <begin position="202"/>
        <end position="221"/>
    </location>
</feature>
<dbReference type="GO" id="GO:0003723">
    <property type="term" value="F:RNA binding"/>
    <property type="evidence" value="ECO:0007669"/>
    <property type="project" value="TreeGrafter"/>
</dbReference>
<keyword evidence="3" id="KW-0539">Nucleus</keyword>
<proteinExistence type="inferred from homology"/>
<dbReference type="GO" id="GO:0005634">
    <property type="term" value="C:nucleus"/>
    <property type="evidence" value="ECO:0007669"/>
    <property type="project" value="UniProtKB-SubCell"/>
</dbReference>